<keyword evidence="3" id="KW-1185">Reference proteome</keyword>
<dbReference type="Proteomes" id="UP000566819">
    <property type="component" value="Unassembled WGS sequence"/>
</dbReference>
<comment type="caution">
    <text evidence="2">The sequence shown here is derived from an EMBL/GenBank/DDBJ whole genome shotgun (WGS) entry which is preliminary data.</text>
</comment>
<evidence type="ECO:0000313" key="2">
    <source>
        <dbReference type="EMBL" id="KAF4636717.1"/>
    </source>
</evidence>
<dbReference type="InterPro" id="IPR045518">
    <property type="entry name" value="2EXR"/>
</dbReference>
<organism evidence="2 3">
    <name type="scientific">Cudoniella acicularis</name>
    <dbReference type="NCBI Taxonomy" id="354080"/>
    <lineage>
        <taxon>Eukaryota</taxon>
        <taxon>Fungi</taxon>
        <taxon>Dikarya</taxon>
        <taxon>Ascomycota</taxon>
        <taxon>Pezizomycotina</taxon>
        <taxon>Leotiomycetes</taxon>
        <taxon>Helotiales</taxon>
        <taxon>Tricladiaceae</taxon>
        <taxon>Cudoniella</taxon>
    </lineage>
</organism>
<name>A0A8H4W7H1_9HELO</name>
<reference evidence="2 3" key="1">
    <citation type="submission" date="2020-03" db="EMBL/GenBank/DDBJ databases">
        <title>Draft Genome Sequence of Cudoniella acicularis.</title>
        <authorList>
            <person name="Buettner E."/>
            <person name="Kellner H."/>
        </authorList>
    </citation>
    <scope>NUCLEOTIDE SEQUENCE [LARGE SCALE GENOMIC DNA]</scope>
    <source>
        <strain evidence="2 3">DSM 108380</strain>
    </source>
</reference>
<dbReference type="PANTHER" id="PTHR35910">
    <property type="entry name" value="2EXR DOMAIN-CONTAINING PROTEIN"/>
    <property type="match status" value="1"/>
</dbReference>
<accession>A0A8H4W7H1</accession>
<dbReference type="OrthoDB" id="3439599at2759"/>
<dbReference type="Pfam" id="PF20150">
    <property type="entry name" value="2EXR"/>
    <property type="match status" value="1"/>
</dbReference>
<dbReference type="AlphaFoldDB" id="A0A8H4W7H1"/>
<dbReference type="PANTHER" id="PTHR35910:SF6">
    <property type="entry name" value="2EXR DOMAIN-CONTAINING PROTEIN"/>
    <property type="match status" value="1"/>
</dbReference>
<dbReference type="EMBL" id="JAAMPI010000052">
    <property type="protein sequence ID" value="KAF4636717.1"/>
    <property type="molecule type" value="Genomic_DNA"/>
</dbReference>
<gene>
    <name evidence="2" type="ORF">G7Y89_g1367</name>
</gene>
<feature type="domain" description="2EXR" evidence="1">
    <location>
        <begin position="2"/>
        <end position="102"/>
    </location>
</feature>
<protein>
    <recommendedName>
        <fullName evidence="1">2EXR domain-containing protein</fullName>
    </recommendedName>
</protein>
<proteinExistence type="predicted"/>
<evidence type="ECO:0000259" key="1">
    <source>
        <dbReference type="Pfam" id="PF20150"/>
    </source>
</evidence>
<evidence type="ECO:0000313" key="3">
    <source>
        <dbReference type="Proteomes" id="UP000566819"/>
    </source>
</evidence>
<sequence length="389" mass="45633">MFLPFKRLPQELQDRIWVEAVAYFEPSSLTETRVVEIVKSYESSNDPNSTQVSWTCTSKCPVPGLLHTCRDSRHIALRRWRLSFANSHALGRIYFDFANDVLWLNGRAPTIEELEEKFVGKDRISIQRIAINSRTQWFLRRTYCDGWGDRNRGKSLAIAVRHLFPGLKLLIIMGYDYTGIDENGKNRPTDDNSKTPMVRLLPPGRESLDNHQILTGPLMADFQKAYWYNSLEPPDVQYMDYKRRDPNGVQPEIYRQRIRDHKNSFTRDDVSWRVEKRNGKGQSRRYFPPTVPPLPNPKDTLIRVYPVKTSPSSGNQPQRFAFRILEGIERAYGHKKWDFPKIIRVDYDKVDPSEVDMETEPERQFTFISTLFRYFDSITPYQHCNDVNN</sequence>